<keyword evidence="2" id="KW-0808">Transferase</keyword>
<evidence type="ECO:0000256" key="1">
    <source>
        <dbReference type="ARBA" id="ARBA00023125"/>
    </source>
</evidence>
<keyword evidence="2" id="KW-0548">Nucleotidyltransferase</keyword>
<accession>A0A6J4TAR1</accession>
<name>A0A6J4TAR1_9SPHN</name>
<dbReference type="GO" id="GO:0003700">
    <property type="term" value="F:DNA-binding transcription factor activity"/>
    <property type="evidence" value="ECO:0007669"/>
    <property type="project" value="TreeGrafter"/>
</dbReference>
<reference evidence="2" key="1">
    <citation type="submission" date="2020-02" db="EMBL/GenBank/DDBJ databases">
        <authorList>
            <person name="Meier V. D."/>
        </authorList>
    </citation>
    <scope>NUCLEOTIDE SEQUENCE</scope>
    <source>
        <strain evidence="2">AVDCRST_MAG39</strain>
    </source>
</reference>
<dbReference type="PANTHER" id="PTHR33221">
    <property type="entry name" value="WINGED HELIX-TURN-HELIX TRANSCRIPTIONAL REGULATOR, RRF2 FAMILY"/>
    <property type="match status" value="1"/>
</dbReference>
<dbReference type="GO" id="GO:0003677">
    <property type="term" value="F:DNA binding"/>
    <property type="evidence" value="ECO:0007669"/>
    <property type="project" value="UniProtKB-KW"/>
</dbReference>
<dbReference type="Pfam" id="PF02082">
    <property type="entry name" value="Rrf2"/>
    <property type="match status" value="1"/>
</dbReference>
<keyword evidence="1" id="KW-0238">DNA-binding</keyword>
<dbReference type="GO" id="GO:0005829">
    <property type="term" value="C:cytosol"/>
    <property type="evidence" value="ECO:0007669"/>
    <property type="project" value="TreeGrafter"/>
</dbReference>
<dbReference type="Gene3D" id="1.10.10.10">
    <property type="entry name" value="Winged helix-like DNA-binding domain superfamily/Winged helix DNA-binding domain"/>
    <property type="match status" value="1"/>
</dbReference>
<proteinExistence type="predicted"/>
<dbReference type="NCBIfam" id="TIGR00738">
    <property type="entry name" value="rrf2_super"/>
    <property type="match status" value="1"/>
</dbReference>
<dbReference type="GO" id="GO:0016779">
    <property type="term" value="F:nucleotidyltransferase activity"/>
    <property type="evidence" value="ECO:0007669"/>
    <property type="project" value="UniProtKB-KW"/>
</dbReference>
<dbReference type="EMBL" id="CADCVW010000098">
    <property type="protein sequence ID" value="CAA9517797.1"/>
    <property type="molecule type" value="Genomic_DNA"/>
</dbReference>
<dbReference type="SUPFAM" id="SSF46785">
    <property type="entry name" value="Winged helix' DNA-binding domain"/>
    <property type="match status" value="1"/>
</dbReference>
<protein>
    <submittedName>
        <fullName evidence="2">Predicted transcriptional regulator of sulfate adenylyltransferase, Rrf2 family</fullName>
    </submittedName>
</protein>
<dbReference type="InterPro" id="IPR036390">
    <property type="entry name" value="WH_DNA-bd_sf"/>
</dbReference>
<dbReference type="InterPro" id="IPR000944">
    <property type="entry name" value="Tscrpt_reg_Rrf2"/>
</dbReference>
<dbReference type="AlphaFoldDB" id="A0A6J4TAR1"/>
<sequence>MLSQKTRYALRSLLYLAERGGARPVQIGEIAETQQVPRKYLELILLELKAAGFVKSRRGPGGGYQLARTPDRISFGEVIRVLDGPIALVPCASLNFYARCDDCHDEATCAIRKVMAHVRDETTAILDGMSLASAAAAEPEGLAPGFAGLADNAKVAVVAGE</sequence>
<gene>
    <name evidence="2" type="ORF">AVDCRST_MAG39-2301</name>
</gene>
<dbReference type="InterPro" id="IPR036388">
    <property type="entry name" value="WH-like_DNA-bd_sf"/>
</dbReference>
<organism evidence="2">
    <name type="scientific">uncultured Sphingomonadaceae bacterium</name>
    <dbReference type="NCBI Taxonomy" id="169976"/>
    <lineage>
        <taxon>Bacteria</taxon>
        <taxon>Pseudomonadati</taxon>
        <taxon>Pseudomonadota</taxon>
        <taxon>Alphaproteobacteria</taxon>
        <taxon>Sphingomonadales</taxon>
        <taxon>Sphingomonadaceae</taxon>
        <taxon>environmental samples</taxon>
    </lineage>
</organism>
<evidence type="ECO:0000313" key="2">
    <source>
        <dbReference type="EMBL" id="CAA9517797.1"/>
    </source>
</evidence>
<dbReference type="PANTHER" id="PTHR33221:SF5">
    <property type="entry name" value="HTH-TYPE TRANSCRIPTIONAL REGULATOR ISCR"/>
    <property type="match status" value="1"/>
</dbReference>
<dbReference type="PROSITE" id="PS51197">
    <property type="entry name" value="HTH_RRF2_2"/>
    <property type="match status" value="1"/>
</dbReference>